<dbReference type="AlphaFoldDB" id="A0A837DUW6"/>
<sequence>MMGLSRVLYSRYGDRIKLDSAMKCSAAARVLSYVCIAIPSAALGIVCTNAGIGNIGHAGSFFSVGVLIICFFFLSASVPGENEEH</sequence>
<keyword evidence="1" id="KW-0812">Transmembrane</keyword>
<keyword evidence="1" id="KW-1133">Transmembrane helix</keyword>
<organism evidence="2 3">
    <name type="scientific">Ligilactobacillus ruminis DPC 6832</name>
    <dbReference type="NCBI Taxonomy" id="1402208"/>
    <lineage>
        <taxon>Bacteria</taxon>
        <taxon>Bacillati</taxon>
        <taxon>Bacillota</taxon>
        <taxon>Bacilli</taxon>
        <taxon>Lactobacillales</taxon>
        <taxon>Lactobacillaceae</taxon>
        <taxon>Ligilactobacillus</taxon>
    </lineage>
</organism>
<proteinExistence type="predicted"/>
<feature type="transmembrane region" description="Helical" evidence="1">
    <location>
        <begin position="30"/>
        <end position="52"/>
    </location>
</feature>
<protein>
    <submittedName>
        <fullName evidence="2">Major facilitator superfamily MFS 1</fullName>
    </submittedName>
</protein>
<comment type="caution">
    <text evidence="2">The sequence shown here is derived from an EMBL/GenBank/DDBJ whole genome shotgun (WGS) entry which is preliminary data.</text>
</comment>
<gene>
    <name evidence="2" type="ORF">LRN_0488</name>
</gene>
<dbReference type="Proteomes" id="UP000031011">
    <property type="component" value="Unassembled WGS sequence"/>
</dbReference>
<name>A0A837DUW6_9LACO</name>
<feature type="transmembrane region" description="Helical" evidence="1">
    <location>
        <begin position="58"/>
        <end position="78"/>
    </location>
</feature>
<keyword evidence="1" id="KW-0472">Membrane</keyword>
<reference evidence="2 3" key="1">
    <citation type="journal article" date="2015" name="BMC Microbiol.">
        <title>Lactobacillus ruminis strains cluster according to their mammalian gut source.</title>
        <authorList>
            <person name="O' Donnell M.M."/>
            <person name="Harris H.M."/>
            <person name="Lynch D.B."/>
            <person name="Ross R.P."/>
            <person name="O'Toole P.W."/>
        </authorList>
    </citation>
    <scope>NUCLEOTIDE SEQUENCE [LARGE SCALE GENOMIC DNA]</scope>
    <source>
        <strain evidence="2 3">DPC 6832</strain>
    </source>
</reference>
<evidence type="ECO:0000256" key="1">
    <source>
        <dbReference type="SAM" id="Phobius"/>
    </source>
</evidence>
<evidence type="ECO:0000313" key="2">
    <source>
        <dbReference type="EMBL" id="KIC04173.1"/>
    </source>
</evidence>
<accession>A0A837DUW6</accession>
<dbReference type="EMBL" id="AWYA01000126">
    <property type="protein sequence ID" value="KIC04173.1"/>
    <property type="molecule type" value="Genomic_DNA"/>
</dbReference>
<evidence type="ECO:0000313" key="3">
    <source>
        <dbReference type="Proteomes" id="UP000031011"/>
    </source>
</evidence>